<dbReference type="EMBL" id="ANHZ02000004">
    <property type="protein sequence ID" value="EME37262.1"/>
    <property type="molecule type" value="Genomic_DNA"/>
</dbReference>
<accession>M2WFE3</accession>
<dbReference type="STRING" id="71999.KPaMU14_10355"/>
<organism evidence="2 3">
    <name type="scientific">Kocuria palustris PEL</name>
    <dbReference type="NCBI Taxonomy" id="1236550"/>
    <lineage>
        <taxon>Bacteria</taxon>
        <taxon>Bacillati</taxon>
        <taxon>Actinomycetota</taxon>
        <taxon>Actinomycetes</taxon>
        <taxon>Micrococcales</taxon>
        <taxon>Micrococcaceae</taxon>
        <taxon>Kocuria</taxon>
    </lineage>
</organism>
<feature type="transmembrane region" description="Helical" evidence="1">
    <location>
        <begin position="134"/>
        <end position="163"/>
    </location>
</feature>
<dbReference type="Proteomes" id="UP000009877">
    <property type="component" value="Unassembled WGS sequence"/>
</dbReference>
<dbReference type="InterPro" id="IPR051790">
    <property type="entry name" value="Cytochrome_c-biogenesis_DsbD"/>
</dbReference>
<dbReference type="AlphaFoldDB" id="M2WFE3"/>
<keyword evidence="1" id="KW-0812">Transmembrane</keyword>
<feature type="transmembrane region" description="Helical" evidence="1">
    <location>
        <begin position="98"/>
        <end position="122"/>
    </location>
</feature>
<proteinExistence type="predicted"/>
<name>M2WFE3_9MICC</name>
<feature type="transmembrane region" description="Helical" evidence="1">
    <location>
        <begin position="217"/>
        <end position="241"/>
    </location>
</feature>
<evidence type="ECO:0000313" key="2">
    <source>
        <dbReference type="EMBL" id="EME37262.1"/>
    </source>
</evidence>
<keyword evidence="1" id="KW-0472">Membrane</keyword>
<feature type="transmembrane region" description="Helical" evidence="1">
    <location>
        <begin position="64"/>
        <end position="86"/>
    </location>
</feature>
<reference evidence="2 3" key="1">
    <citation type="journal article" date="2014" name="Genome Announc.">
        <title>Draft Genome Sequence of Kocuria palustris PEL.</title>
        <authorList>
            <person name="Sharma G."/>
            <person name="Khatri I."/>
            <person name="Subramanian S."/>
        </authorList>
    </citation>
    <scope>NUCLEOTIDE SEQUENCE [LARGE SCALE GENOMIC DNA]</scope>
    <source>
        <strain evidence="2 3">PEL</strain>
    </source>
</reference>
<keyword evidence="1" id="KW-1133">Transmembrane helix</keyword>
<evidence type="ECO:0000256" key="1">
    <source>
        <dbReference type="SAM" id="Phobius"/>
    </source>
</evidence>
<feature type="transmembrane region" description="Helical" evidence="1">
    <location>
        <begin position="20"/>
        <end position="44"/>
    </location>
</feature>
<keyword evidence="3" id="KW-1185">Reference proteome</keyword>
<dbReference type="PANTHER" id="PTHR31272">
    <property type="entry name" value="CYTOCHROME C-TYPE BIOGENESIS PROTEIN HI_1454-RELATED"/>
    <property type="match status" value="1"/>
</dbReference>
<sequence length="253" mass="26662">MIDGNPFAETVLDGSLLAALPVAALAGLVSFASPCVLPLVPGYLGYVTGLTGIDLQKQKRGRMLAGIGLFVLGFTLVFLLMSVVLAQLGALPWLRGQGWVMVVLGVLVIVMGLVFMGGIGALQRERKIERRPPPGLWGAPLLGITFGLGWAPCIGPTFAAVQALAYSGGSSVGKAALLTVVYCLGMGIPFLLAALALRRGMGALDFFKRHRVALQRFGGLMLVVIGLLMVSGVWTAFVSWIQSELVQDFVPVI</sequence>
<feature type="transmembrane region" description="Helical" evidence="1">
    <location>
        <begin position="175"/>
        <end position="197"/>
    </location>
</feature>
<evidence type="ECO:0000313" key="3">
    <source>
        <dbReference type="Proteomes" id="UP000009877"/>
    </source>
</evidence>
<comment type="caution">
    <text evidence="2">The sequence shown here is derived from an EMBL/GenBank/DDBJ whole genome shotgun (WGS) entry which is preliminary data.</text>
</comment>
<gene>
    <name evidence="2" type="ORF">C884_01770</name>
</gene>
<protein>
    <submittedName>
        <fullName evidence="2">Cytochrome c-type biogenesis protein CcdA</fullName>
    </submittedName>
</protein>
<dbReference type="PANTHER" id="PTHR31272:SF4">
    <property type="entry name" value="CYTOCHROME C-TYPE BIOGENESIS PROTEIN HI_1454-RELATED"/>
    <property type="match status" value="1"/>
</dbReference>